<dbReference type="Proteomes" id="UP000190367">
    <property type="component" value="Unassembled WGS sequence"/>
</dbReference>
<dbReference type="OrthoDB" id="663011at2"/>
<proteinExistence type="predicted"/>
<dbReference type="EMBL" id="FUWZ01000004">
    <property type="protein sequence ID" value="SKA37242.1"/>
    <property type="molecule type" value="Genomic_DNA"/>
</dbReference>
<feature type="domain" description="Cyclic nucleotide-binding" evidence="1">
    <location>
        <begin position="1"/>
        <end position="97"/>
    </location>
</feature>
<name>A0A1T4T9V6_9BACT</name>
<dbReference type="PROSITE" id="PS50042">
    <property type="entry name" value="CNMP_BINDING_3"/>
    <property type="match status" value="1"/>
</dbReference>
<dbReference type="AlphaFoldDB" id="A0A1T4T9V6"/>
<dbReference type="STRING" id="634771.SAMN04488128_104243"/>
<gene>
    <name evidence="2" type="ORF">SAMN04488128_104243</name>
</gene>
<dbReference type="Gene3D" id="2.60.120.10">
    <property type="entry name" value="Jelly Rolls"/>
    <property type="match status" value="1"/>
</dbReference>
<dbReference type="InterPro" id="IPR000595">
    <property type="entry name" value="cNMP-bd_dom"/>
</dbReference>
<dbReference type="Pfam" id="PF00027">
    <property type="entry name" value="cNMP_binding"/>
    <property type="match status" value="1"/>
</dbReference>
<protein>
    <submittedName>
        <fullName evidence="2">cAMP-binding domain of CRP or a regulatory subunit of cAMP-dependent protein kinases</fullName>
    </submittedName>
</protein>
<dbReference type="InterPro" id="IPR018490">
    <property type="entry name" value="cNMP-bd_dom_sf"/>
</dbReference>
<keyword evidence="2" id="KW-0808">Transferase</keyword>
<evidence type="ECO:0000313" key="3">
    <source>
        <dbReference type="Proteomes" id="UP000190367"/>
    </source>
</evidence>
<dbReference type="SUPFAM" id="SSF51206">
    <property type="entry name" value="cAMP-binding domain-like"/>
    <property type="match status" value="1"/>
</dbReference>
<dbReference type="GO" id="GO:0016301">
    <property type="term" value="F:kinase activity"/>
    <property type="evidence" value="ECO:0007669"/>
    <property type="project" value="UniProtKB-KW"/>
</dbReference>
<evidence type="ECO:0000313" key="2">
    <source>
        <dbReference type="EMBL" id="SKA37242.1"/>
    </source>
</evidence>
<dbReference type="CDD" id="cd00038">
    <property type="entry name" value="CAP_ED"/>
    <property type="match status" value="1"/>
</dbReference>
<accession>A0A1T4T9V6</accession>
<sequence length="176" mass="20580">MNEKELQLLKNLLFKAGSDEEHRKGSTIIQEGVTSNRFYYLKKGLLRGWTNNDGKEITFQFLFENHVFCSAESFFYNTPCSYSIEALEDSVLLSVDKAQMDLLQKDTTFLNLFNQYLISRVAAYQQLLISRIQDKPEVRYKKLLQEHPEMLLRIPQHYIASYLGITAVSLSRIRNR</sequence>
<keyword evidence="2" id="KW-0418">Kinase</keyword>
<reference evidence="3" key="1">
    <citation type="submission" date="2017-02" db="EMBL/GenBank/DDBJ databases">
        <authorList>
            <person name="Varghese N."/>
            <person name="Submissions S."/>
        </authorList>
    </citation>
    <scope>NUCLEOTIDE SEQUENCE [LARGE SCALE GENOMIC DNA]</scope>
    <source>
        <strain evidence="3">DSM 22224</strain>
    </source>
</reference>
<dbReference type="InterPro" id="IPR014710">
    <property type="entry name" value="RmlC-like_jellyroll"/>
</dbReference>
<dbReference type="RefSeq" id="WP_078671599.1">
    <property type="nucleotide sequence ID" value="NZ_FUWZ01000004.1"/>
</dbReference>
<organism evidence="2 3">
    <name type="scientific">Chitinophaga eiseniae</name>
    <dbReference type="NCBI Taxonomy" id="634771"/>
    <lineage>
        <taxon>Bacteria</taxon>
        <taxon>Pseudomonadati</taxon>
        <taxon>Bacteroidota</taxon>
        <taxon>Chitinophagia</taxon>
        <taxon>Chitinophagales</taxon>
        <taxon>Chitinophagaceae</taxon>
        <taxon>Chitinophaga</taxon>
    </lineage>
</organism>
<evidence type="ECO:0000259" key="1">
    <source>
        <dbReference type="PROSITE" id="PS50042"/>
    </source>
</evidence>
<keyword evidence="3" id="KW-1185">Reference proteome</keyword>